<protein>
    <submittedName>
        <fullName evidence="2">Esterase</fullName>
    </submittedName>
</protein>
<dbReference type="InterPro" id="IPR029058">
    <property type="entry name" value="AB_hydrolase_fold"/>
</dbReference>
<dbReference type="InterPro" id="IPR050583">
    <property type="entry name" value="Mycobacterial_A85_antigen"/>
</dbReference>
<dbReference type="Pfam" id="PF00756">
    <property type="entry name" value="Esterase"/>
    <property type="match status" value="1"/>
</dbReference>
<dbReference type="RefSeq" id="WP_189204802.1">
    <property type="nucleotide sequence ID" value="NZ_BMQQ01000033.1"/>
</dbReference>
<feature type="transmembrane region" description="Helical" evidence="1">
    <location>
        <begin position="6"/>
        <end position="27"/>
    </location>
</feature>
<keyword evidence="1" id="KW-1133">Transmembrane helix</keyword>
<comment type="caution">
    <text evidence="2">The sequence shown here is derived from an EMBL/GenBank/DDBJ whole genome shotgun (WGS) entry which is preliminary data.</text>
</comment>
<feature type="transmembrane region" description="Helical" evidence="1">
    <location>
        <begin position="39"/>
        <end position="60"/>
    </location>
</feature>
<dbReference type="PANTHER" id="PTHR48098:SF1">
    <property type="entry name" value="DIACYLGLYCEROL ACYLTRANSFERASE_MYCOLYLTRANSFERASE AG85A"/>
    <property type="match status" value="1"/>
</dbReference>
<dbReference type="SUPFAM" id="SSF53474">
    <property type="entry name" value="alpha/beta-Hydrolases"/>
    <property type="match status" value="1"/>
</dbReference>
<keyword evidence="1" id="KW-0812">Transmembrane</keyword>
<evidence type="ECO:0000256" key="1">
    <source>
        <dbReference type="SAM" id="Phobius"/>
    </source>
</evidence>
<gene>
    <name evidence="2" type="ORF">GCM10014713_60300</name>
</gene>
<reference evidence="2" key="1">
    <citation type="journal article" date="2014" name="Int. J. Syst. Evol. Microbiol.">
        <title>Complete genome sequence of Corynebacterium casei LMG S-19264T (=DSM 44701T), isolated from a smear-ripened cheese.</title>
        <authorList>
            <consortium name="US DOE Joint Genome Institute (JGI-PGF)"/>
            <person name="Walter F."/>
            <person name="Albersmeier A."/>
            <person name="Kalinowski J."/>
            <person name="Ruckert C."/>
        </authorList>
    </citation>
    <scope>NUCLEOTIDE SEQUENCE</scope>
    <source>
        <strain evidence="2">JCM 3172</strain>
    </source>
</reference>
<proteinExistence type="predicted"/>
<organism evidence="2 3">
    <name type="scientific">Streptomyces purpureus</name>
    <dbReference type="NCBI Taxonomy" id="1951"/>
    <lineage>
        <taxon>Bacteria</taxon>
        <taxon>Bacillati</taxon>
        <taxon>Actinomycetota</taxon>
        <taxon>Actinomycetes</taxon>
        <taxon>Kitasatosporales</taxon>
        <taxon>Streptomycetaceae</taxon>
        <taxon>Streptomyces</taxon>
    </lineage>
</organism>
<dbReference type="Proteomes" id="UP000619486">
    <property type="component" value="Unassembled WGS sequence"/>
</dbReference>
<keyword evidence="3" id="KW-1185">Reference proteome</keyword>
<sequence>MSLTGTPFFITAIVLAVIAVLLPLVLWSRLRGPAFVRGVVRLLMVGFAQVTAVLVVFVAVNNTNNLYDTWADLLGTANHVDKAADLGPDGTGGKKIADLPKVKQTFTPATDSKMGAGVQQTTLDGKVSGVKAEVYVWLPPQYDDPAYRDRTFPVVEVLSGYPGSPKAWFGSLHANDTLGPLMKQGKVAPFILVAPRTNLLPDADTGCANVTGKVNADSWLTVDVRKMVVDNFRASAKASDWALAGYSAGAHCAAKLALAHPDRYSAAVAMNGYNDPAAEPDALTAKDPKLRRENNPLNILKAAPTPPRVSLLFTGKGRDGYRQGLELRDASKPPTYIEARRVDAPHTTPTWQRQVRPVFEWLTRRMEQQTLGQQIPGQQGTGTGA</sequence>
<dbReference type="EMBL" id="BMQQ01000033">
    <property type="protein sequence ID" value="GGT58692.1"/>
    <property type="molecule type" value="Genomic_DNA"/>
</dbReference>
<evidence type="ECO:0000313" key="3">
    <source>
        <dbReference type="Proteomes" id="UP000619486"/>
    </source>
</evidence>
<dbReference type="Gene3D" id="3.40.50.1820">
    <property type="entry name" value="alpha/beta hydrolase"/>
    <property type="match status" value="1"/>
</dbReference>
<name>A0A918LW59_9ACTN</name>
<dbReference type="AlphaFoldDB" id="A0A918LW59"/>
<evidence type="ECO:0000313" key="2">
    <source>
        <dbReference type="EMBL" id="GGT58692.1"/>
    </source>
</evidence>
<dbReference type="InterPro" id="IPR000801">
    <property type="entry name" value="Esterase-like"/>
</dbReference>
<keyword evidence="1" id="KW-0472">Membrane</keyword>
<dbReference type="PANTHER" id="PTHR48098">
    <property type="entry name" value="ENTEROCHELIN ESTERASE-RELATED"/>
    <property type="match status" value="1"/>
</dbReference>
<dbReference type="GO" id="GO:0016747">
    <property type="term" value="F:acyltransferase activity, transferring groups other than amino-acyl groups"/>
    <property type="evidence" value="ECO:0007669"/>
    <property type="project" value="TreeGrafter"/>
</dbReference>
<accession>A0A918LW59</accession>
<reference evidence="2" key="2">
    <citation type="submission" date="2020-09" db="EMBL/GenBank/DDBJ databases">
        <authorList>
            <person name="Sun Q."/>
            <person name="Ohkuma M."/>
        </authorList>
    </citation>
    <scope>NUCLEOTIDE SEQUENCE</scope>
    <source>
        <strain evidence="2">JCM 3172</strain>
    </source>
</reference>